<name>A0AAV9UPA3_9PEZI</name>
<evidence type="ECO:0000313" key="4">
    <source>
        <dbReference type="Proteomes" id="UP001373714"/>
    </source>
</evidence>
<dbReference type="InterPro" id="IPR046797">
    <property type="entry name" value="PDDEXK_12"/>
</dbReference>
<feature type="region of interest" description="Disordered" evidence="1">
    <location>
        <begin position="299"/>
        <end position="327"/>
    </location>
</feature>
<evidence type="ECO:0000259" key="2">
    <source>
        <dbReference type="Pfam" id="PF20516"/>
    </source>
</evidence>
<evidence type="ECO:0000256" key="1">
    <source>
        <dbReference type="SAM" id="MobiDB-lite"/>
    </source>
</evidence>
<evidence type="ECO:0000313" key="3">
    <source>
        <dbReference type="EMBL" id="KAK6346130.1"/>
    </source>
</evidence>
<comment type="caution">
    <text evidence="3">The sequence shown here is derived from an EMBL/GenBank/DDBJ whole genome shotgun (WGS) entry which is preliminary data.</text>
</comment>
<sequence>MDPEHEQSPEHARVLDWILAADTDASSFSQENLHLSSQSLAPVTPSRALDRLRIAATPCTSKKRKRSGAGTGTPNRDDENELTVTKKQQRVQELSHPSRTSRCTEFDAGENVFPADSVSQLEEGITSSSRTNTFKTAASSGTPKLGRIEMLKQSTPRFSFLGLSGKGGLASNANKEKVPADLQRIIRNLRASFGPIGLMCCCVEETICEQWPYECWVEGTFRKRSCNNINKRKHTQEAEFVIQVAQKAENLQSRLTEETGWLTLTQNILEHVSGPTQEHYPVTIEPVTTVDIKPEMLPTFRSASSPHPCPRSLATKPRGPRFTPSISPGRFTARADIAVNVNLENSEVGFVDKKIVNSSNGYPTPFTHAALSPVLTISCKSQDSDGLDPEFRSILCASALLESWSRLGISKSMIGSTRTPAPSSSERYPKRRRNVSLNGVAITQETGLDHIFTLQVVAYMWSFSVVFTDVVDPTNKIMPQQRTVVGPFHIGDIRTPTGVYAVLRFLDKLFKYKTSVWLPGMLERDAYRS</sequence>
<organism evidence="3 4">
    <name type="scientific">Orbilia blumenaviensis</name>
    <dbReference type="NCBI Taxonomy" id="1796055"/>
    <lineage>
        <taxon>Eukaryota</taxon>
        <taxon>Fungi</taxon>
        <taxon>Dikarya</taxon>
        <taxon>Ascomycota</taxon>
        <taxon>Pezizomycotina</taxon>
        <taxon>Orbiliomycetes</taxon>
        <taxon>Orbiliales</taxon>
        <taxon>Orbiliaceae</taxon>
        <taxon>Orbilia</taxon>
    </lineage>
</organism>
<dbReference type="EMBL" id="JAVHNS010000008">
    <property type="protein sequence ID" value="KAK6346130.1"/>
    <property type="molecule type" value="Genomic_DNA"/>
</dbReference>
<accession>A0AAV9UPA3</accession>
<dbReference type="Proteomes" id="UP001373714">
    <property type="component" value="Unassembled WGS sequence"/>
</dbReference>
<protein>
    <recommendedName>
        <fullName evidence="2">PD-(D/E)XK nuclease-like domain-containing protein</fullName>
    </recommendedName>
</protein>
<reference evidence="3 4" key="1">
    <citation type="submission" date="2019-10" db="EMBL/GenBank/DDBJ databases">
        <authorList>
            <person name="Palmer J.M."/>
        </authorList>
    </citation>
    <scope>NUCLEOTIDE SEQUENCE [LARGE SCALE GENOMIC DNA]</scope>
    <source>
        <strain evidence="3 4">TWF730</strain>
    </source>
</reference>
<feature type="compositionally biased region" description="Polar residues" evidence="1">
    <location>
        <begin position="82"/>
        <end position="103"/>
    </location>
</feature>
<feature type="domain" description="PD-(D/E)XK nuclease-like" evidence="2">
    <location>
        <begin position="231"/>
        <end position="517"/>
    </location>
</feature>
<dbReference type="Pfam" id="PF20516">
    <property type="entry name" value="PDDEXK_12"/>
    <property type="match status" value="1"/>
</dbReference>
<feature type="region of interest" description="Disordered" evidence="1">
    <location>
        <begin position="53"/>
        <end position="107"/>
    </location>
</feature>
<proteinExistence type="predicted"/>
<dbReference type="AlphaFoldDB" id="A0AAV9UPA3"/>
<keyword evidence="4" id="KW-1185">Reference proteome</keyword>
<gene>
    <name evidence="3" type="ORF">TWF730_010461</name>
</gene>